<comment type="caution">
    <text evidence="6">The sequence shown here is derived from an EMBL/GenBank/DDBJ whole genome shotgun (WGS) entry which is preliminary data.</text>
</comment>
<name>A0ABQ3Y7I1_9ACTN</name>
<dbReference type="SUPFAM" id="SSF49503">
    <property type="entry name" value="Cupredoxins"/>
    <property type="match status" value="3"/>
</dbReference>
<comment type="catalytic activity">
    <reaction evidence="2">
        <text>oxidized coenzyme F420-(gamma-L-Glu)(n) + a quinol + H(+) = reduced coenzyme F420-(gamma-L-Glu)(n) + a quinone</text>
        <dbReference type="Rhea" id="RHEA:39663"/>
        <dbReference type="Rhea" id="RHEA-COMP:12939"/>
        <dbReference type="Rhea" id="RHEA-COMP:14378"/>
        <dbReference type="ChEBI" id="CHEBI:15378"/>
        <dbReference type="ChEBI" id="CHEBI:24646"/>
        <dbReference type="ChEBI" id="CHEBI:132124"/>
        <dbReference type="ChEBI" id="CHEBI:133980"/>
        <dbReference type="ChEBI" id="CHEBI:139511"/>
    </reaction>
</comment>
<dbReference type="Pfam" id="PF07731">
    <property type="entry name" value="Cu-oxidase_2"/>
    <property type="match status" value="1"/>
</dbReference>
<feature type="domain" description="Plastocyanin-like" evidence="4">
    <location>
        <begin position="342"/>
        <end position="425"/>
    </location>
</feature>
<reference evidence="6 7" key="1">
    <citation type="submission" date="2021-01" db="EMBL/GenBank/DDBJ databases">
        <title>Whole genome shotgun sequence of Actinoplanes deccanensis NBRC 13994.</title>
        <authorList>
            <person name="Komaki H."/>
            <person name="Tamura T."/>
        </authorList>
    </citation>
    <scope>NUCLEOTIDE SEQUENCE [LARGE SCALE GENOMIC DNA]</scope>
    <source>
        <strain evidence="6 7">NBRC 13994</strain>
    </source>
</reference>
<evidence type="ECO:0000256" key="1">
    <source>
        <dbReference type="ARBA" id="ARBA00008710"/>
    </source>
</evidence>
<protein>
    <submittedName>
        <fullName evidence="6">Uncharacterized protein</fullName>
    </submittedName>
</protein>
<comment type="similarity">
    <text evidence="1">Belongs to the F420H(2)-dependent quinone reductase family.</text>
</comment>
<dbReference type="InterPro" id="IPR012349">
    <property type="entry name" value="Split_barrel_FMN-bd"/>
</dbReference>
<dbReference type="InterPro" id="IPR011706">
    <property type="entry name" value="Cu-oxidase_C"/>
</dbReference>
<dbReference type="InterPro" id="IPR004378">
    <property type="entry name" value="F420H2_quin_Rdtase"/>
</dbReference>
<accession>A0ABQ3Y7I1</accession>
<gene>
    <name evidence="6" type="ORF">Ade02nite_45940</name>
</gene>
<dbReference type="Pfam" id="PF04075">
    <property type="entry name" value="F420H2_quin_red"/>
    <property type="match status" value="1"/>
</dbReference>
<proteinExistence type="inferred from homology"/>
<dbReference type="PANTHER" id="PTHR39428:SF3">
    <property type="entry name" value="DEAZAFLAVIN-DEPENDENT NITROREDUCTASE"/>
    <property type="match status" value="1"/>
</dbReference>
<dbReference type="Proteomes" id="UP000609879">
    <property type="component" value="Unassembled WGS sequence"/>
</dbReference>
<dbReference type="InterPro" id="IPR008972">
    <property type="entry name" value="Cupredoxin"/>
</dbReference>
<sequence length="592" mass="62711">MLARRRSLPVAVVMAVGLLLPPSAAPGTDDAAMAVAARSAVVRGAEVAGTVTGRSAVVRGAEVAGTVTGRSAAVRGAEVAVTLTARSEKGRYTLNGITPGPQIRMLAGQTLRVTVVNESVPEDVTMHWHGMRADAVTLRRGERHVYQLGPAAEGTYWYHAHRELFGALVVGRPAVDVDRALVVRTYDGRRTINGMPGLSSLTGIAGSAPSPGSVSRVRLINADPEPLRAWVSGTPFRVVAVDGHSVNGPFDILNEAVLVPAGGRVDLAFFGAARVDVGGGAAVVWGAVQPTAPPRDIVDLLSYGTPAPLGFDPAAMGRRLEYQVGRRIGLFAGMPGLWWSVNRRLYPEVPAYLVRSGEPVHLTVTNASGAAHPFHLHGARAVVLSRDGVAASGSPWWFETLSVGDGETYEIALVPGHVPVWAGHTSVPAVICVSACGGRFLPRLGVMPLSGEYEPSTSGWARKQAEKFESSQGASAGTIQGYPIVLVTSVGAISGKLRKTPLMRVEHDGEYLAVGSLGGAPKNPVWVHNLRKNPHVELQDGAERHDYVARELSGEERAVWWERAVAAFPHYAGYQAKTSRLIPVFLLSRLPS</sequence>
<evidence type="ECO:0000256" key="3">
    <source>
        <dbReference type="SAM" id="SignalP"/>
    </source>
</evidence>
<keyword evidence="7" id="KW-1185">Reference proteome</keyword>
<evidence type="ECO:0000313" key="6">
    <source>
        <dbReference type="EMBL" id="GID75953.1"/>
    </source>
</evidence>
<dbReference type="Gene3D" id="2.30.110.10">
    <property type="entry name" value="Electron Transport, Fmn-binding Protein, Chain A"/>
    <property type="match status" value="1"/>
</dbReference>
<evidence type="ECO:0000259" key="4">
    <source>
        <dbReference type="Pfam" id="PF07731"/>
    </source>
</evidence>
<evidence type="ECO:0000313" key="7">
    <source>
        <dbReference type="Proteomes" id="UP000609879"/>
    </source>
</evidence>
<dbReference type="PANTHER" id="PTHR39428">
    <property type="entry name" value="F420H(2)-DEPENDENT QUINONE REDUCTASE RV1261C"/>
    <property type="match status" value="1"/>
</dbReference>
<feature type="signal peptide" evidence="3">
    <location>
        <begin position="1"/>
        <end position="24"/>
    </location>
</feature>
<dbReference type="Pfam" id="PF07732">
    <property type="entry name" value="Cu-oxidase_3"/>
    <property type="match status" value="1"/>
</dbReference>
<dbReference type="NCBIfam" id="TIGR00026">
    <property type="entry name" value="hi_GC_TIGR00026"/>
    <property type="match status" value="1"/>
</dbReference>
<evidence type="ECO:0000256" key="2">
    <source>
        <dbReference type="ARBA" id="ARBA00049106"/>
    </source>
</evidence>
<dbReference type="EMBL" id="BOMI01000087">
    <property type="protein sequence ID" value="GID75953.1"/>
    <property type="molecule type" value="Genomic_DNA"/>
</dbReference>
<organism evidence="6 7">
    <name type="scientific">Paractinoplanes deccanensis</name>
    <dbReference type="NCBI Taxonomy" id="113561"/>
    <lineage>
        <taxon>Bacteria</taxon>
        <taxon>Bacillati</taxon>
        <taxon>Actinomycetota</taxon>
        <taxon>Actinomycetes</taxon>
        <taxon>Micromonosporales</taxon>
        <taxon>Micromonosporaceae</taxon>
        <taxon>Paractinoplanes</taxon>
    </lineage>
</organism>
<feature type="chain" id="PRO_5045868318" evidence="3">
    <location>
        <begin position="25"/>
        <end position="592"/>
    </location>
</feature>
<evidence type="ECO:0000259" key="5">
    <source>
        <dbReference type="Pfam" id="PF07732"/>
    </source>
</evidence>
<dbReference type="Gene3D" id="2.60.40.420">
    <property type="entry name" value="Cupredoxins - blue copper proteins"/>
    <property type="match status" value="3"/>
</dbReference>
<dbReference type="RefSeq" id="WP_203767405.1">
    <property type="nucleotide sequence ID" value="NZ_BAAABO010000046.1"/>
</dbReference>
<dbReference type="InterPro" id="IPR011707">
    <property type="entry name" value="Cu-oxidase-like_N"/>
</dbReference>
<keyword evidence="3" id="KW-0732">Signal</keyword>
<feature type="domain" description="Plastocyanin-like" evidence="5">
    <location>
        <begin position="82"/>
        <end position="163"/>
    </location>
</feature>